<name>A0ABY5PCB8_9ACTN</name>
<keyword evidence="2" id="KW-1185">Reference proteome</keyword>
<dbReference type="Proteomes" id="UP001058860">
    <property type="component" value="Chromosome"/>
</dbReference>
<proteinExistence type="predicted"/>
<dbReference type="EMBL" id="CP088295">
    <property type="protein sequence ID" value="UUY02187.1"/>
    <property type="molecule type" value="Genomic_DNA"/>
</dbReference>
<sequence length="158" mass="17207">MEATIEAPESSTTERTRAAIALSEILRDDLQGGQAAKRDAARLSDPRELDRELDETLAGLVMAAAGDESVFERFPRLMRLVYDMALERAEGLYRERSAGLRAAADAIVADAEERAADAPLPEDFEDVREVGPEPVAEARSVPPVLARASRAGWERGDD</sequence>
<dbReference type="RefSeq" id="WP_353862720.1">
    <property type="nucleotide sequence ID" value="NZ_CP088295.1"/>
</dbReference>
<accession>A0ABY5PCB8</accession>
<gene>
    <name evidence="1" type="ORF">LRS13_15870</name>
</gene>
<evidence type="ECO:0000313" key="2">
    <source>
        <dbReference type="Proteomes" id="UP001058860"/>
    </source>
</evidence>
<organism evidence="1 2">
    <name type="scientific">Svornostia abyssi</name>
    <dbReference type="NCBI Taxonomy" id="2898438"/>
    <lineage>
        <taxon>Bacteria</taxon>
        <taxon>Bacillati</taxon>
        <taxon>Actinomycetota</taxon>
        <taxon>Thermoleophilia</taxon>
        <taxon>Solirubrobacterales</taxon>
        <taxon>Baekduiaceae</taxon>
        <taxon>Svornostia</taxon>
    </lineage>
</organism>
<evidence type="ECO:0000313" key="1">
    <source>
        <dbReference type="EMBL" id="UUY02187.1"/>
    </source>
</evidence>
<protein>
    <submittedName>
        <fullName evidence="1">Uncharacterized protein</fullName>
    </submittedName>
</protein>
<reference evidence="2" key="1">
    <citation type="submission" date="2021-11" db="EMBL/GenBank/DDBJ databases">
        <title>Cultivation dependent microbiological survey of springs from the worlds oldest radium mine currently devoted to the extraction of radon-saturated water.</title>
        <authorList>
            <person name="Kapinusova G."/>
            <person name="Smrhova T."/>
            <person name="Strejcek M."/>
            <person name="Suman J."/>
            <person name="Jani K."/>
            <person name="Pajer P."/>
            <person name="Uhlik O."/>
        </authorList>
    </citation>
    <scope>NUCLEOTIDE SEQUENCE [LARGE SCALE GENOMIC DNA]</scope>
    <source>
        <strain evidence="2">J379</strain>
    </source>
</reference>